<dbReference type="GO" id="GO:0008233">
    <property type="term" value="F:peptidase activity"/>
    <property type="evidence" value="ECO:0007669"/>
    <property type="project" value="InterPro"/>
</dbReference>
<dbReference type="CDD" id="cd14846">
    <property type="entry name" value="Peptidase_M15_like"/>
    <property type="match status" value="1"/>
</dbReference>
<dbReference type="Proteomes" id="UP000321571">
    <property type="component" value="Unassembled WGS sequence"/>
</dbReference>
<dbReference type="InterPro" id="IPR052179">
    <property type="entry name" value="DD-CPase-like"/>
</dbReference>
<accession>A0A5C8NET4</accession>
<dbReference type="Gene3D" id="3.30.1380.10">
    <property type="match status" value="1"/>
</dbReference>
<dbReference type="PANTHER" id="PTHR34385:SF1">
    <property type="entry name" value="PEPTIDOGLYCAN L-ALANYL-D-GLUTAMATE ENDOPEPTIDASE CWLK"/>
    <property type="match status" value="1"/>
</dbReference>
<dbReference type="GO" id="GO:0006508">
    <property type="term" value="P:proteolysis"/>
    <property type="evidence" value="ECO:0007669"/>
    <property type="project" value="InterPro"/>
</dbReference>
<comment type="caution">
    <text evidence="2">The sequence shown here is derived from an EMBL/GenBank/DDBJ whole genome shotgun (WGS) entry which is preliminary data.</text>
</comment>
<reference evidence="2 3" key="1">
    <citation type="submission" date="2019-06" db="EMBL/GenBank/DDBJ databases">
        <title>Aeromicrobium sp. nov., isolated from a maize field.</title>
        <authorList>
            <person name="Lin S.-Y."/>
            <person name="Tsai C.-F."/>
            <person name="Young C.-C."/>
        </authorList>
    </citation>
    <scope>NUCLEOTIDE SEQUENCE [LARGE SCALE GENOMIC DNA]</scope>
    <source>
        <strain evidence="2 3">CC-CFT486</strain>
    </source>
</reference>
<dbReference type="InterPro" id="IPR009045">
    <property type="entry name" value="Zn_M74/Hedgehog-like"/>
</dbReference>
<name>A0A5C8NET4_9ACTN</name>
<evidence type="ECO:0000313" key="2">
    <source>
        <dbReference type="EMBL" id="TXL57413.1"/>
    </source>
</evidence>
<organism evidence="2 3">
    <name type="scientific">Aeromicrobium terrae</name>
    <dbReference type="NCBI Taxonomy" id="2498846"/>
    <lineage>
        <taxon>Bacteria</taxon>
        <taxon>Bacillati</taxon>
        <taxon>Actinomycetota</taxon>
        <taxon>Actinomycetes</taxon>
        <taxon>Propionibacteriales</taxon>
        <taxon>Nocardioidaceae</taxon>
        <taxon>Aeromicrobium</taxon>
    </lineage>
</organism>
<proteinExistence type="predicted"/>
<dbReference type="Pfam" id="PF02557">
    <property type="entry name" value="VanY"/>
    <property type="match status" value="1"/>
</dbReference>
<keyword evidence="3" id="KW-1185">Reference proteome</keyword>
<gene>
    <name evidence="2" type="ORF">FHP06_13610</name>
</gene>
<dbReference type="InterPro" id="IPR003709">
    <property type="entry name" value="VanY-like_core_dom"/>
</dbReference>
<protein>
    <submittedName>
        <fullName evidence="2">Peptidase M15</fullName>
    </submittedName>
</protein>
<dbReference type="AlphaFoldDB" id="A0A5C8NET4"/>
<feature type="domain" description="D-alanyl-D-alanine carboxypeptidase-like core" evidence="1">
    <location>
        <begin position="78"/>
        <end position="174"/>
    </location>
</feature>
<dbReference type="SUPFAM" id="SSF55166">
    <property type="entry name" value="Hedgehog/DD-peptidase"/>
    <property type="match status" value="1"/>
</dbReference>
<sequence>MNRTPWLLLIALAVVGTITVVSLDHGTASSSSSASASADDVPFGELLKDNSSGVLSARDGVIPETASVFDDGIPAVAKLDDDLLAALRRAATDADQAGVTVRITSGWRSPEYQDQLLREAVGKYGSVAAASRWVAAPDKSAHVSGDAVDVSSNRAAQWLQRHGARYGLCRTYGNEVWHFQLRPDAPQQGCPAMYADPTEDPRMR</sequence>
<evidence type="ECO:0000313" key="3">
    <source>
        <dbReference type="Proteomes" id="UP000321571"/>
    </source>
</evidence>
<evidence type="ECO:0000259" key="1">
    <source>
        <dbReference type="Pfam" id="PF02557"/>
    </source>
</evidence>
<dbReference type="RefSeq" id="WP_147687346.1">
    <property type="nucleotide sequence ID" value="NZ_VDUX01000007.1"/>
</dbReference>
<dbReference type="OrthoDB" id="3293184at2"/>
<dbReference type="EMBL" id="VDUX01000007">
    <property type="protein sequence ID" value="TXL57413.1"/>
    <property type="molecule type" value="Genomic_DNA"/>
</dbReference>
<dbReference type="PANTHER" id="PTHR34385">
    <property type="entry name" value="D-ALANYL-D-ALANINE CARBOXYPEPTIDASE"/>
    <property type="match status" value="1"/>
</dbReference>